<dbReference type="AlphaFoldDB" id="A0AAX2ZBQ8"/>
<sequence length="76" mass="8544">MNSSLTRMFEGLGGTGWWIIVLFFLFLAFQECWAEICITDWIPFLILLLIVCSCGVGDNDCGCGCMENNVDYNCNC</sequence>
<keyword evidence="2" id="KW-1185">Reference proteome</keyword>
<dbReference type="Proteomes" id="UP001198983">
    <property type="component" value="Chromosome"/>
</dbReference>
<dbReference type="RefSeq" id="WP_228415297.1">
    <property type="nucleotide sequence ID" value="NZ_CP081135.1"/>
</dbReference>
<protein>
    <recommendedName>
        <fullName evidence="3">Chorion class high-cysteine HCB protein 13</fullName>
    </recommendedName>
</protein>
<evidence type="ECO:0008006" key="3">
    <source>
        <dbReference type="Google" id="ProtNLM"/>
    </source>
</evidence>
<evidence type="ECO:0000313" key="1">
    <source>
        <dbReference type="EMBL" id="UEL46386.1"/>
    </source>
</evidence>
<gene>
    <name evidence="1" type="ORF">JW646_12095</name>
</gene>
<dbReference type="KEGG" id="tem:JW646_12095"/>
<name>A0AAX2ZBQ8_9FIRM</name>
<evidence type="ECO:0000313" key="2">
    <source>
        <dbReference type="Proteomes" id="UP001198983"/>
    </source>
</evidence>
<accession>A0AAX2ZBQ8</accession>
<proteinExistence type="predicted"/>
<dbReference type="EMBL" id="CP081135">
    <property type="protein sequence ID" value="UEL46386.1"/>
    <property type="molecule type" value="Genomic_DNA"/>
</dbReference>
<organism evidence="1 2">
    <name type="scientific">Terrisporobacter hibernicus</name>
    <dbReference type="NCBI Taxonomy" id="2813371"/>
    <lineage>
        <taxon>Bacteria</taxon>
        <taxon>Bacillati</taxon>
        <taxon>Bacillota</taxon>
        <taxon>Clostridia</taxon>
        <taxon>Peptostreptococcales</taxon>
        <taxon>Peptostreptococcaceae</taxon>
        <taxon>Terrisporobacter</taxon>
    </lineage>
</organism>
<reference evidence="1 2" key="1">
    <citation type="journal article" date="2023" name="Int. J. Syst. Evol. Microbiol.">
        <title>Terrisporobacter hibernicus sp. nov., isolated from bovine faeces in Northern Ireland.</title>
        <authorList>
            <person name="Mitchell M."/>
            <person name="Nguyen S.V."/>
            <person name="Connor M."/>
            <person name="Fairley D.J."/>
            <person name="Donoghue O."/>
            <person name="Marshall H."/>
            <person name="Koolman L."/>
            <person name="McMullan G."/>
            <person name="Schaffer K.E."/>
            <person name="McGrath J.W."/>
            <person name="Fanning S."/>
        </authorList>
    </citation>
    <scope>NUCLEOTIDE SEQUENCE [LARGE SCALE GENOMIC DNA]</scope>
    <source>
        <strain evidence="1 2">MCA3</strain>
    </source>
</reference>